<dbReference type="EMBL" id="JABCKV010000568">
    <property type="protein sequence ID" value="KAG5640678.1"/>
    <property type="molecule type" value="Genomic_DNA"/>
</dbReference>
<evidence type="ECO:0000313" key="2">
    <source>
        <dbReference type="EMBL" id="KAG5640678.1"/>
    </source>
</evidence>
<feature type="non-terminal residue" evidence="2">
    <location>
        <position position="1"/>
    </location>
</feature>
<dbReference type="AlphaFoldDB" id="A0A9P7K843"/>
<dbReference type="Proteomes" id="UP000775547">
    <property type="component" value="Unassembled WGS sequence"/>
</dbReference>
<comment type="caution">
    <text evidence="2">The sequence shown here is derived from an EMBL/GenBank/DDBJ whole genome shotgun (WGS) entry which is preliminary data.</text>
</comment>
<evidence type="ECO:0000256" key="1">
    <source>
        <dbReference type="SAM" id="MobiDB-lite"/>
    </source>
</evidence>
<name>A0A9P7K843_9AGAR</name>
<gene>
    <name evidence="2" type="ORF">DXG03_007548</name>
</gene>
<feature type="region of interest" description="Disordered" evidence="1">
    <location>
        <begin position="1"/>
        <end position="65"/>
    </location>
</feature>
<feature type="compositionally biased region" description="Low complexity" evidence="1">
    <location>
        <begin position="53"/>
        <end position="65"/>
    </location>
</feature>
<evidence type="ECO:0000313" key="3">
    <source>
        <dbReference type="Proteomes" id="UP000775547"/>
    </source>
</evidence>
<proteinExistence type="predicted"/>
<reference evidence="2" key="2">
    <citation type="submission" date="2021-10" db="EMBL/GenBank/DDBJ databases">
        <title>Phylogenomics reveals ancestral predisposition of the termite-cultivated fungus Termitomyces towards a domesticated lifestyle.</title>
        <authorList>
            <person name="Auxier B."/>
            <person name="Grum-Grzhimaylo A."/>
            <person name="Cardenas M.E."/>
            <person name="Lodge J.D."/>
            <person name="Laessoe T."/>
            <person name="Pedersen O."/>
            <person name="Smith M.E."/>
            <person name="Kuyper T.W."/>
            <person name="Franco-Molano E.A."/>
            <person name="Baroni T.J."/>
            <person name="Aanen D.K."/>
        </authorList>
    </citation>
    <scope>NUCLEOTIDE SEQUENCE</scope>
    <source>
        <strain evidence="2">AP01</strain>
        <tissue evidence="2">Mycelium</tissue>
    </source>
</reference>
<protein>
    <submittedName>
        <fullName evidence="2">Uncharacterized protein</fullName>
    </submittedName>
</protein>
<accession>A0A9P7K843</accession>
<keyword evidence="3" id="KW-1185">Reference proteome</keyword>
<sequence>STLSAVEGHPALSKASTPLIDVRSPSGDNIGVNVDNSALEASHPVPLPPPQSQAPSASSPASDESVSSLVVPEEWKLKTTLRLDSVSPKMLLSILKECKLLQSLTADLQASDEELPRVPIIQADNLETLSIKTSAEPYPIFMALCLPKLLRLSVEWDRSKGQDRPLSHPAFGLVQLLETSSSLDFLSLSDIFPPEDDLLVVLKKQGMLCKELAIDSSHRLQPKKSQLRRLTAERRLSTLPLKGSVHPVSSTRTLNITYISADKVQPWEMTLTLHNNFSSSQVL</sequence>
<organism evidence="2 3">
    <name type="scientific">Asterophora parasitica</name>
    <dbReference type="NCBI Taxonomy" id="117018"/>
    <lineage>
        <taxon>Eukaryota</taxon>
        <taxon>Fungi</taxon>
        <taxon>Dikarya</taxon>
        <taxon>Basidiomycota</taxon>
        <taxon>Agaricomycotina</taxon>
        <taxon>Agaricomycetes</taxon>
        <taxon>Agaricomycetidae</taxon>
        <taxon>Agaricales</taxon>
        <taxon>Tricholomatineae</taxon>
        <taxon>Lyophyllaceae</taxon>
        <taxon>Asterophora</taxon>
    </lineage>
</organism>
<reference evidence="2" key="1">
    <citation type="submission" date="2020-07" db="EMBL/GenBank/DDBJ databases">
        <authorList>
            <person name="Nieuwenhuis M."/>
            <person name="Van De Peppel L.J.J."/>
        </authorList>
    </citation>
    <scope>NUCLEOTIDE SEQUENCE</scope>
    <source>
        <strain evidence="2">AP01</strain>
        <tissue evidence="2">Mycelium</tissue>
    </source>
</reference>